<evidence type="ECO:0000313" key="3">
    <source>
        <dbReference type="Proteomes" id="UP000671914"/>
    </source>
</evidence>
<dbReference type="PANTHER" id="PTHR34293">
    <property type="entry name" value="HTH-TYPE TRANSCRIPTIONAL REGULATOR TRMBL2"/>
    <property type="match status" value="1"/>
</dbReference>
<evidence type="ECO:0000313" key="2">
    <source>
        <dbReference type="EMBL" id="QTX05348.1"/>
    </source>
</evidence>
<dbReference type="Gene3D" id="1.10.10.10">
    <property type="entry name" value="Winged helix-like DNA-binding domain superfamily/Winged helix DNA-binding domain"/>
    <property type="match status" value="2"/>
</dbReference>
<dbReference type="KEGG" id="aarc:G127AT_03730"/>
<organism evidence="2 3">
    <name type="scientific">Agromyces archimandritae</name>
    <dbReference type="NCBI Taxonomy" id="2781962"/>
    <lineage>
        <taxon>Bacteria</taxon>
        <taxon>Bacillati</taxon>
        <taxon>Actinomycetota</taxon>
        <taxon>Actinomycetes</taxon>
        <taxon>Micrococcales</taxon>
        <taxon>Microbacteriaceae</taxon>
        <taxon>Agromyces</taxon>
    </lineage>
</organism>
<dbReference type="SUPFAM" id="SSF46894">
    <property type="entry name" value="C-terminal effector domain of the bipartite response regulators"/>
    <property type="match status" value="1"/>
</dbReference>
<dbReference type="SMART" id="SM00421">
    <property type="entry name" value="HTH_LUXR"/>
    <property type="match status" value="1"/>
</dbReference>
<dbReference type="RefSeq" id="WP_210900007.1">
    <property type="nucleotide sequence ID" value="NZ_CP071696.1"/>
</dbReference>
<protein>
    <recommendedName>
        <fullName evidence="1">HTH luxR-type domain-containing protein</fullName>
    </recommendedName>
</protein>
<dbReference type="GO" id="GO:0003677">
    <property type="term" value="F:DNA binding"/>
    <property type="evidence" value="ECO:0007669"/>
    <property type="project" value="InterPro"/>
</dbReference>
<dbReference type="PANTHER" id="PTHR34293:SF1">
    <property type="entry name" value="HTH-TYPE TRANSCRIPTIONAL REGULATOR TRMBL2"/>
    <property type="match status" value="1"/>
</dbReference>
<dbReference type="InterPro" id="IPR000792">
    <property type="entry name" value="Tscrpt_reg_LuxR_C"/>
</dbReference>
<dbReference type="InterPro" id="IPR036390">
    <property type="entry name" value="WH_DNA-bd_sf"/>
</dbReference>
<sequence length="323" mass="34946">MFETIGMEAGQERVYLALLSMGSEVHPGELARAVDVPAHELDRILGALAGGGLVHTAADDGSVRAVPPDIALTRQLVDRIDELRRMHLQLAKLAHELPDPAIPVDGPGATETLRGREAIAGRYHQLQRSAREGIRSLAGGPAIAVPAEENAGQREALAAGVRYQVVYERALLDPDVADAPMLLEQWAALGEEMRVAAEVPFKLVIIDDRQALLVPRTQPYAEPIAVHVRFGPIVGALIWAFEKVWESALPVPTALLTPSPGPLSDEDRRLLSLLLAGYTDGAIASQLGVSLRTVQRRVGHLLELAGVRTRLQLGWQAARLKWI</sequence>
<dbReference type="AlphaFoldDB" id="A0A975IP73"/>
<dbReference type="InterPro" id="IPR036388">
    <property type="entry name" value="WH-like_DNA-bd_sf"/>
</dbReference>
<dbReference type="Proteomes" id="UP000671914">
    <property type="component" value="Chromosome"/>
</dbReference>
<proteinExistence type="predicted"/>
<reference evidence="2" key="1">
    <citation type="submission" date="2021-03" db="EMBL/GenBank/DDBJ databases">
        <title>Agromyces archimandritus sp. nov., isolated from the cockroach Archimandrita tessellata.</title>
        <authorList>
            <person name="Guzman J."/>
            <person name="Ortuzar M."/>
            <person name="Poehlein A."/>
            <person name="Daniel R."/>
            <person name="Trujillo M."/>
            <person name="Vilcinskas A."/>
        </authorList>
    </citation>
    <scope>NUCLEOTIDE SEQUENCE</scope>
    <source>
        <strain evidence="2">G127AT</strain>
    </source>
</reference>
<accession>A0A975IP73</accession>
<dbReference type="SUPFAM" id="SSF46785">
    <property type="entry name" value="Winged helix' DNA-binding domain"/>
    <property type="match status" value="1"/>
</dbReference>
<dbReference type="EMBL" id="CP071696">
    <property type="protein sequence ID" value="QTX05348.1"/>
    <property type="molecule type" value="Genomic_DNA"/>
</dbReference>
<dbReference type="InterPro" id="IPR051797">
    <property type="entry name" value="TrmB-like"/>
</dbReference>
<keyword evidence="3" id="KW-1185">Reference proteome</keyword>
<dbReference type="GO" id="GO:0006355">
    <property type="term" value="P:regulation of DNA-templated transcription"/>
    <property type="evidence" value="ECO:0007669"/>
    <property type="project" value="InterPro"/>
</dbReference>
<feature type="domain" description="HTH luxR-type" evidence="1">
    <location>
        <begin position="260"/>
        <end position="317"/>
    </location>
</feature>
<gene>
    <name evidence="2" type="ORF">G127AT_03730</name>
</gene>
<dbReference type="InterPro" id="IPR016032">
    <property type="entry name" value="Sig_transdc_resp-reg_C-effctor"/>
</dbReference>
<evidence type="ECO:0000259" key="1">
    <source>
        <dbReference type="SMART" id="SM00421"/>
    </source>
</evidence>
<name>A0A975IP73_9MICO</name>